<evidence type="ECO:0000313" key="2">
    <source>
        <dbReference type="Proteomes" id="UP001524478"/>
    </source>
</evidence>
<gene>
    <name evidence="1" type="ORF">NE686_20725</name>
</gene>
<keyword evidence="2" id="KW-1185">Reference proteome</keyword>
<protein>
    <recommendedName>
        <fullName evidence="3">SinR family protein</fullName>
    </recommendedName>
</protein>
<proteinExistence type="predicted"/>
<reference evidence="1 2" key="1">
    <citation type="submission" date="2022-06" db="EMBL/GenBank/DDBJ databases">
        <title>Isolation of gut microbiota from human fecal samples.</title>
        <authorList>
            <person name="Pamer E.G."/>
            <person name="Barat B."/>
            <person name="Waligurski E."/>
            <person name="Medina S."/>
            <person name="Paddock L."/>
            <person name="Mostad J."/>
        </authorList>
    </citation>
    <scope>NUCLEOTIDE SEQUENCE [LARGE SCALE GENOMIC DNA]</scope>
    <source>
        <strain evidence="1 2">DFI.7.95</strain>
    </source>
</reference>
<name>A0ABT1SGB1_9FIRM</name>
<dbReference type="Proteomes" id="UP001524478">
    <property type="component" value="Unassembled WGS sequence"/>
</dbReference>
<dbReference type="RefSeq" id="WP_216560196.1">
    <property type="nucleotide sequence ID" value="NZ_JAHLOH010000041.1"/>
</dbReference>
<organism evidence="1 2">
    <name type="scientific">Tissierella carlieri</name>
    <dbReference type="NCBI Taxonomy" id="689904"/>
    <lineage>
        <taxon>Bacteria</taxon>
        <taxon>Bacillati</taxon>
        <taxon>Bacillota</taxon>
        <taxon>Tissierellia</taxon>
        <taxon>Tissierellales</taxon>
        <taxon>Tissierellaceae</taxon>
        <taxon>Tissierella</taxon>
    </lineage>
</organism>
<evidence type="ECO:0008006" key="3">
    <source>
        <dbReference type="Google" id="ProtNLM"/>
    </source>
</evidence>
<comment type="caution">
    <text evidence="1">The sequence shown here is derived from an EMBL/GenBank/DDBJ whole genome shotgun (WGS) entry which is preliminary data.</text>
</comment>
<sequence>MTSYLISYDLKNKDKNYESLYGKIKEISYDNAWWHYLDSTWIIKSDLSLSEITSNLTSTIDKNDCLLVIEVKNTYNGWLPKDAWDYLRDRIFS</sequence>
<accession>A0ABT1SGB1</accession>
<dbReference type="EMBL" id="JANGAC010000023">
    <property type="protein sequence ID" value="MCQ4925533.1"/>
    <property type="molecule type" value="Genomic_DNA"/>
</dbReference>
<evidence type="ECO:0000313" key="1">
    <source>
        <dbReference type="EMBL" id="MCQ4925533.1"/>
    </source>
</evidence>